<feature type="domain" description="YbaK/aminoacyl-tRNA synthetase-associated" evidence="1">
    <location>
        <begin position="36"/>
        <end position="152"/>
    </location>
</feature>
<dbReference type="Pfam" id="PF04073">
    <property type="entry name" value="tRNA_edit"/>
    <property type="match status" value="1"/>
</dbReference>
<comment type="caution">
    <text evidence="2">The sequence shown here is derived from an EMBL/GenBank/DDBJ whole genome shotgun (WGS) entry which is preliminary data.</text>
</comment>
<dbReference type="Proteomes" id="UP000310249">
    <property type="component" value="Unassembled WGS sequence"/>
</dbReference>
<dbReference type="RefSeq" id="WP_138553094.1">
    <property type="nucleotide sequence ID" value="NZ_PNCH01000056.1"/>
</dbReference>
<dbReference type="InterPro" id="IPR036754">
    <property type="entry name" value="YbaK/aa-tRNA-synt-asso_dom_sf"/>
</dbReference>
<protein>
    <recommendedName>
        <fullName evidence="1">YbaK/aminoacyl-tRNA synthetase-associated domain-containing protein</fullName>
    </recommendedName>
</protein>
<dbReference type="PANTHER" id="PTHR30411:SF1">
    <property type="entry name" value="CYTOPLASMIC PROTEIN"/>
    <property type="match status" value="1"/>
</dbReference>
<dbReference type="Gene3D" id="3.90.960.10">
    <property type="entry name" value="YbaK/aminoacyl-tRNA synthetase-associated domain"/>
    <property type="match status" value="1"/>
</dbReference>
<proteinExistence type="predicted"/>
<dbReference type="CDD" id="cd04333">
    <property type="entry name" value="ProX_deacylase"/>
    <property type="match status" value="1"/>
</dbReference>
<dbReference type="SUPFAM" id="SSF55826">
    <property type="entry name" value="YbaK/ProRS associated domain"/>
    <property type="match status" value="1"/>
</dbReference>
<name>A0A5S3WQ36_9GAMM</name>
<dbReference type="GO" id="GO:0002161">
    <property type="term" value="F:aminoacyl-tRNA deacylase activity"/>
    <property type="evidence" value="ECO:0007669"/>
    <property type="project" value="InterPro"/>
</dbReference>
<accession>A0A5S3WQ36</accession>
<evidence type="ECO:0000313" key="3">
    <source>
        <dbReference type="Proteomes" id="UP000310249"/>
    </source>
</evidence>
<evidence type="ECO:0000313" key="2">
    <source>
        <dbReference type="EMBL" id="TMP29855.1"/>
    </source>
</evidence>
<dbReference type="InterPro" id="IPR007214">
    <property type="entry name" value="YbaK/aa-tRNA-synth-assoc-dom"/>
</dbReference>
<dbReference type="AlphaFoldDB" id="A0A5S3WQ36"/>
<organism evidence="2 3">
    <name type="scientific">Pseudoalteromonas rubra</name>
    <dbReference type="NCBI Taxonomy" id="43658"/>
    <lineage>
        <taxon>Bacteria</taxon>
        <taxon>Pseudomonadati</taxon>
        <taxon>Pseudomonadota</taxon>
        <taxon>Gammaproteobacteria</taxon>
        <taxon>Alteromonadales</taxon>
        <taxon>Pseudoalteromonadaceae</taxon>
        <taxon>Pseudoalteromonas</taxon>
    </lineage>
</organism>
<dbReference type="PANTHER" id="PTHR30411">
    <property type="entry name" value="CYTOPLASMIC PROTEIN"/>
    <property type="match status" value="1"/>
</dbReference>
<evidence type="ECO:0000259" key="1">
    <source>
        <dbReference type="Pfam" id="PF04073"/>
    </source>
</evidence>
<gene>
    <name evidence="2" type="ORF">CWB99_07140</name>
</gene>
<dbReference type="OrthoDB" id="9809296at2"/>
<dbReference type="EMBL" id="PNCI01000016">
    <property type="protein sequence ID" value="TMP29855.1"/>
    <property type="molecule type" value="Genomic_DNA"/>
</dbReference>
<sequence length="164" mass="17176">MSNHEADKLSRSAQRVQDAIAAAGGAFTVVELPGSTRTAEDSAHTLGCQLGQIVKSLIFKGKESGKPVLLLVSGSNRVKEKVVAKHLGEKLVKADAEFTREVTGFAIGGIPPIGHLTKPVTFIDEDLLQHETLWAAAGTPNAVFSLPAAKLVSLTQGVVIAVKS</sequence>
<reference evidence="2 3" key="1">
    <citation type="submission" date="2018-01" db="EMBL/GenBank/DDBJ databases">
        <authorList>
            <person name="Paulsen S."/>
            <person name="Gram L.K."/>
        </authorList>
    </citation>
    <scope>NUCLEOTIDE SEQUENCE [LARGE SCALE GENOMIC DNA]</scope>
    <source>
        <strain evidence="2 3">S2676</strain>
    </source>
</reference>
<reference evidence="3" key="2">
    <citation type="submission" date="2019-06" db="EMBL/GenBank/DDBJ databases">
        <title>Co-occurence of chitin degradation, pigmentation and bioactivity in marine Pseudoalteromonas.</title>
        <authorList>
            <person name="Sonnenschein E.C."/>
            <person name="Bech P.K."/>
        </authorList>
    </citation>
    <scope>NUCLEOTIDE SEQUENCE [LARGE SCALE GENOMIC DNA]</scope>
    <source>
        <strain evidence="3">S2676</strain>
    </source>
</reference>